<proteinExistence type="predicted"/>
<organism evidence="1 2">
    <name type="scientific">Colletotrichum spinosum</name>
    <dbReference type="NCBI Taxonomy" id="1347390"/>
    <lineage>
        <taxon>Eukaryota</taxon>
        <taxon>Fungi</taxon>
        <taxon>Dikarya</taxon>
        <taxon>Ascomycota</taxon>
        <taxon>Pezizomycotina</taxon>
        <taxon>Sordariomycetes</taxon>
        <taxon>Hypocreomycetidae</taxon>
        <taxon>Glomerellales</taxon>
        <taxon>Glomerellaceae</taxon>
        <taxon>Colletotrichum</taxon>
        <taxon>Colletotrichum orbiculare species complex</taxon>
    </lineage>
</organism>
<protein>
    <submittedName>
        <fullName evidence="1">Uncharacterized protein</fullName>
    </submittedName>
</protein>
<dbReference type="Proteomes" id="UP000295083">
    <property type="component" value="Unassembled WGS sequence"/>
</dbReference>
<evidence type="ECO:0000313" key="2">
    <source>
        <dbReference type="Proteomes" id="UP000295083"/>
    </source>
</evidence>
<accession>A0A4R8Q561</accession>
<reference evidence="1 2" key="1">
    <citation type="submission" date="2018-11" db="EMBL/GenBank/DDBJ databases">
        <title>Genome sequence and assembly of Colletotrichum spinosum.</title>
        <authorList>
            <person name="Gan P."/>
            <person name="Shirasu K."/>
        </authorList>
    </citation>
    <scope>NUCLEOTIDE SEQUENCE [LARGE SCALE GENOMIC DNA]</scope>
    <source>
        <strain evidence="1 2">CBS 515.97</strain>
    </source>
</reference>
<dbReference type="AlphaFoldDB" id="A0A4R8Q561"/>
<gene>
    <name evidence="1" type="ORF">C8035_v000997</name>
</gene>
<dbReference type="EMBL" id="QAPG01000093">
    <property type="protein sequence ID" value="TDZ31816.1"/>
    <property type="molecule type" value="Genomic_DNA"/>
</dbReference>
<sequence>MACGSPFKRSSRSLPIIGDQPQQTYSVRSTHGGCCAQPLPSKTGAQARTRPCASVAGGRWQMAGISTTRASRRWCQVSLFSVCWRASALADQGGRRLGRRRVYNYAWACLRWRFGV</sequence>
<keyword evidence="2" id="KW-1185">Reference proteome</keyword>
<name>A0A4R8Q561_9PEZI</name>
<evidence type="ECO:0000313" key="1">
    <source>
        <dbReference type="EMBL" id="TDZ31816.1"/>
    </source>
</evidence>
<comment type="caution">
    <text evidence="1">The sequence shown here is derived from an EMBL/GenBank/DDBJ whole genome shotgun (WGS) entry which is preliminary data.</text>
</comment>